<feature type="transmembrane region" description="Helical" evidence="6">
    <location>
        <begin position="6"/>
        <end position="31"/>
    </location>
</feature>
<reference evidence="7 8" key="1">
    <citation type="submission" date="2023-09" db="EMBL/GenBank/DDBJ databases">
        <title>Multi-omics analysis of a traditional fermented food reveals byproduct-associated fungal strains for waste-to-food upcycling.</title>
        <authorList>
            <consortium name="Lawrence Berkeley National Laboratory"/>
            <person name="Rekdal V.M."/>
            <person name="Villalobos-Escobedo J.M."/>
            <person name="Rodriguez-Valeron N."/>
            <person name="Garcia M.O."/>
            <person name="Vasquez D.P."/>
            <person name="Damayanti I."/>
            <person name="Sorensen P.M."/>
            <person name="Baidoo E.E."/>
            <person name="De Carvalho A.C."/>
            <person name="Riley R."/>
            <person name="Lipzen A."/>
            <person name="He G."/>
            <person name="Yan M."/>
            <person name="Haridas S."/>
            <person name="Daum C."/>
            <person name="Yoshinaga Y."/>
            <person name="Ng V."/>
            <person name="Grigoriev I.V."/>
            <person name="Munk R."/>
            <person name="Nuraida L."/>
            <person name="Wijaya C.H."/>
            <person name="Morales P.-C."/>
            <person name="Keasling J.D."/>
        </authorList>
    </citation>
    <scope>NUCLEOTIDE SEQUENCE [LARGE SCALE GENOMIC DNA]</scope>
    <source>
        <strain evidence="7 8">FGSC 2613</strain>
    </source>
</reference>
<feature type="transmembrane region" description="Helical" evidence="6">
    <location>
        <begin position="408"/>
        <end position="427"/>
    </location>
</feature>
<feature type="region of interest" description="Disordered" evidence="5">
    <location>
        <begin position="168"/>
        <end position="211"/>
    </location>
</feature>
<dbReference type="PANTHER" id="PTHR31794">
    <property type="entry name" value="AUXIN EFFLUX TRANSPORTER FAMILY PROTEIN (EUROFUNG)"/>
    <property type="match status" value="1"/>
</dbReference>
<dbReference type="Pfam" id="PF03547">
    <property type="entry name" value="Mem_trans"/>
    <property type="match status" value="1"/>
</dbReference>
<keyword evidence="4 6" id="KW-0472">Membrane</keyword>
<proteinExistence type="predicted"/>
<organism evidence="7 8">
    <name type="scientific">Neurospora intermedia</name>
    <dbReference type="NCBI Taxonomy" id="5142"/>
    <lineage>
        <taxon>Eukaryota</taxon>
        <taxon>Fungi</taxon>
        <taxon>Dikarya</taxon>
        <taxon>Ascomycota</taxon>
        <taxon>Pezizomycotina</taxon>
        <taxon>Sordariomycetes</taxon>
        <taxon>Sordariomycetidae</taxon>
        <taxon>Sordariales</taxon>
        <taxon>Sordariaceae</taxon>
        <taxon>Neurospora</taxon>
    </lineage>
</organism>
<accession>A0ABR3DCQ2</accession>
<comment type="caution">
    <text evidence="7">The sequence shown here is derived from an EMBL/GenBank/DDBJ whole genome shotgun (WGS) entry which is preliminary data.</text>
</comment>
<gene>
    <name evidence="7" type="ORF">QR685DRAFT_292986</name>
</gene>
<keyword evidence="2 6" id="KW-0812">Transmembrane</keyword>
<feature type="transmembrane region" description="Helical" evidence="6">
    <location>
        <begin position="257"/>
        <end position="277"/>
    </location>
</feature>
<evidence type="ECO:0000256" key="1">
    <source>
        <dbReference type="ARBA" id="ARBA00004141"/>
    </source>
</evidence>
<feature type="transmembrane region" description="Helical" evidence="6">
    <location>
        <begin position="368"/>
        <end position="387"/>
    </location>
</feature>
<evidence type="ECO:0000256" key="3">
    <source>
        <dbReference type="ARBA" id="ARBA00022989"/>
    </source>
</evidence>
<evidence type="ECO:0000256" key="2">
    <source>
        <dbReference type="ARBA" id="ARBA00022692"/>
    </source>
</evidence>
<evidence type="ECO:0000256" key="6">
    <source>
        <dbReference type="SAM" id="Phobius"/>
    </source>
</evidence>
<keyword evidence="3 6" id="KW-1133">Transmembrane helix</keyword>
<evidence type="ECO:0000256" key="5">
    <source>
        <dbReference type="SAM" id="MobiDB-lite"/>
    </source>
</evidence>
<dbReference type="PANTHER" id="PTHR31794:SF4">
    <property type="entry name" value="AUXIN EFFLUX TRANSPORTER FAMILY PROTEIN (EUROFUNG)"/>
    <property type="match status" value="1"/>
</dbReference>
<feature type="transmembrane region" description="Helical" evidence="6">
    <location>
        <begin position="297"/>
        <end position="315"/>
    </location>
</feature>
<feature type="transmembrane region" description="Helical" evidence="6">
    <location>
        <begin position="335"/>
        <end position="356"/>
    </location>
</feature>
<protein>
    <submittedName>
        <fullName evidence="7">Auxin efflux carrier</fullName>
    </submittedName>
</protein>
<dbReference type="InterPro" id="IPR004776">
    <property type="entry name" value="Mem_transp_PIN-like"/>
</dbReference>
<comment type="subcellular location">
    <subcellularLocation>
        <location evidence="1">Membrane</location>
        <topology evidence="1">Multi-pass membrane protein</topology>
    </subcellularLocation>
</comment>
<feature type="transmembrane region" description="Helical" evidence="6">
    <location>
        <begin position="73"/>
        <end position="91"/>
    </location>
</feature>
<evidence type="ECO:0000256" key="4">
    <source>
        <dbReference type="ARBA" id="ARBA00023136"/>
    </source>
</evidence>
<feature type="compositionally biased region" description="Low complexity" evidence="5">
    <location>
        <begin position="195"/>
        <end position="207"/>
    </location>
</feature>
<dbReference type="Proteomes" id="UP001451303">
    <property type="component" value="Unassembled WGS sequence"/>
</dbReference>
<keyword evidence="8" id="KW-1185">Reference proteome</keyword>
<dbReference type="EMBL" id="JAVLET010000005">
    <property type="protein sequence ID" value="KAL0469566.1"/>
    <property type="molecule type" value="Genomic_DNA"/>
</dbReference>
<sequence length="434" mass="46673">MASSDILVSFMGAIQAAISVLITIWIGVLAAQFDLIDDGAAKRLSSMCVTIFLPLLLVANLGKQLDSDTAMHYLPIVVWSLIFVVLSIVVGKLSVRIFKLPAWTTPALAFNNSTSLPLLLIQALDAAGVLKNLTSDPNVVEKARSYFLVCAVISNTLTFGYGPVLLDQDDGGQTDSDPESGRDSGEEDEGDHDGSGSNSNDSSGPSETTSLLPKKAVRFARTTARQIENAQNKTYNALPKPLQKAVSWIAPFFNPPALGASTGVLIGLVPALHRMFFNDSQEGGYFKAWLTTPIKNTGELFVTLQVIIVGVKLSLSLRKMKEGDEGGRVPWPSIVFILAWRFLVMPALSIPIIWVLAKKTSLLFGDPVLWFTMMMMPIGPPAMRLVALADVNNLPQQAKMATAKLLTISYVATPVIAFSVVGALRAAQNVADAQ</sequence>
<name>A0ABR3DCQ2_NEUIN</name>
<evidence type="ECO:0000313" key="8">
    <source>
        <dbReference type="Proteomes" id="UP001451303"/>
    </source>
</evidence>
<feature type="compositionally biased region" description="Acidic residues" evidence="5">
    <location>
        <begin position="168"/>
        <end position="178"/>
    </location>
</feature>
<evidence type="ECO:0000313" key="7">
    <source>
        <dbReference type="EMBL" id="KAL0469566.1"/>
    </source>
</evidence>